<dbReference type="CDD" id="cd02440">
    <property type="entry name" value="AdoMet_MTases"/>
    <property type="match status" value="1"/>
</dbReference>
<reference evidence="5 6" key="1">
    <citation type="submission" date="2018-10" db="EMBL/GenBank/DDBJ databases">
        <title>Transmission dynamics of multidrug resistant bacteria on intensive care unit surfaces.</title>
        <authorList>
            <person name="D'Souza A.W."/>
            <person name="Potter R.F."/>
            <person name="Wallace M."/>
            <person name="Shupe A."/>
            <person name="Patel S."/>
            <person name="Sun S."/>
            <person name="Gul D."/>
            <person name="Kwon J.H."/>
            <person name="Andleeb S."/>
            <person name="Burnham C.-A.D."/>
            <person name="Dantas G."/>
        </authorList>
    </citation>
    <scope>NUCLEOTIDE SEQUENCE [LARGE SCALE GENOMIC DNA]</scope>
    <source>
        <strain evidence="5 6">WF_348</strain>
    </source>
</reference>
<evidence type="ECO:0000256" key="4">
    <source>
        <dbReference type="ARBA" id="ARBA00022691"/>
    </source>
</evidence>
<dbReference type="PANTHER" id="PTHR32183:SF6">
    <property type="entry name" value="CYSTEINE SULFINATE DESULFINASE_CYSTEINE DESULFURASE AND RELATED ENZYMES"/>
    <property type="match status" value="1"/>
</dbReference>
<dbReference type="SUPFAM" id="SSF53335">
    <property type="entry name" value="S-adenosyl-L-methionine-dependent methyltransferases"/>
    <property type="match status" value="1"/>
</dbReference>
<keyword evidence="1" id="KW-0597">Phosphoprotein</keyword>
<keyword evidence="3 5" id="KW-0808">Transferase</keyword>
<dbReference type="Proteomes" id="UP000267844">
    <property type="component" value="Unassembled WGS sequence"/>
</dbReference>
<protein>
    <submittedName>
        <fullName evidence="5">Methyltransferase</fullName>
    </submittedName>
</protein>
<dbReference type="Gene3D" id="3.40.50.150">
    <property type="entry name" value="Vaccinia Virus protein VP39"/>
    <property type="match status" value="1"/>
</dbReference>
<comment type="caution">
    <text evidence="5">The sequence shown here is derived from an EMBL/GenBank/DDBJ whole genome shotgun (WGS) entry which is preliminary data.</text>
</comment>
<dbReference type="PROSITE" id="PS51585">
    <property type="entry name" value="SAM_MT_TPMT"/>
    <property type="match status" value="1"/>
</dbReference>
<evidence type="ECO:0000313" key="5">
    <source>
        <dbReference type="EMBL" id="RRT89870.1"/>
    </source>
</evidence>
<evidence type="ECO:0000256" key="1">
    <source>
        <dbReference type="ARBA" id="ARBA00022553"/>
    </source>
</evidence>
<dbReference type="GO" id="GO:0008757">
    <property type="term" value="F:S-adenosylmethionine-dependent methyltransferase activity"/>
    <property type="evidence" value="ECO:0007669"/>
    <property type="project" value="InterPro"/>
</dbReference>
<keyword evidence="4" id="KW-0949">S-adenosyl-L-methionine</keyword>
<dbReference type="InterPro" id="IPR008854">
    <property type="entry name" value="TPMT"/>
</dbReference>
<dbReference type="AlphaFoldDB" id="A0A427BKA2"/>
<evidence type="ECO:0000256" key="3">
    <source>
        <dbReference type="ARBA" id="ARBA00022679"/>
    </source>
</evidence>
<gene>
    <name evidence="5" type="ORF">EGI89_10875</name>
</gene>
<dbReference type="Pfam" id="PF05724">
    <property type="entry name" value="TPMT"/>
    <property type="match status" value="1"/>
</dbReference>
<accession>A0A427BKA2</accession>
<dbReference type="EMBL" id="RHPO01000024">
    <property type="protein sequence ID" value="RRT89870.1"/>
    <property type="molecule type" value="Genomic_DNA"/>
</dbReference>
<sequence>MELNENFWNDKYTTNQTGWDLKAPSTPLKGYIDQLEDKNIRILIPGCGNAYEAEYLLEQGFTNITLIDISEIVVEKIKEKFKHIPNIKVLHQDFFELDGEFDLILEQTFFCALDPKLRQSYSIKMNELLAENGKLVGVLFNREFGNNTPPFGGDKTEYQTYFNDYFDFKVMENCYNSIPPRAGNELFINLKKMTK</sequence>
<dbReference type="GO" id="GO:0032259">
    <property type="term" value="P:methylation"/>
    <property type="evidence" value="ECO:0007669"/>
    <property type="project" value="UniProtKB-KW"/>
</dbReference>
<dbReference type="PANTHER" id="PTHR32183">
    <property type="match status" value="1"/>
</dbReference>
<organism evidence="5 6">
    <name type="scientific">Empedobacter falsenii</name>
    <dbReference type="NCBI Taxonomy" id="343874"/>
    <lineage>
        <taxon>Bacteria</taxon>
        <taxon>Pseudomonadati</taxon>
        <taxon>Bacteroidota</taxon>
        <taxon>Flavobacteriia</taxon>
        <taxon>Flavobacteriales</taxon>
        <taxon>Weeksellaceae</taxon>
        <taxon>Empedobacter</taxon>
    </lineage>
</organism>
<evidence type="ECO:0000256" key="2">
    <source>
        <dbReference type="ARBA" id="ARBA00022603"/>
    </source>
</evidence>
<name>A0A427BKA2_9FLAO</name>
<keyword evidence="2 5" id="KW-0489">Methyltransferase</keyword>
<dbReference type="RefSeq" id="WP_125350197.1">
    <property type="nucleotide sequence ID" value="NZ_RHPN01000024.1"/>
</dbReference>
<proteinExistence type="predicted"/>
<dbReference type="InterPro" id="IPR029063">
    <property type="entry name" value="SAM-dependent_MTases_sf"/>
</dbReference>
<evidence type="ECO:0000313" key="6">
    <source>
        <dbReference type="Proteomes" id="UP000267844"/>
    </source>
</evidence>